<keyword evidence="2" id="KW-1185">Reference proteome</keyword>
<evidence type="ECO:0000313" key="1">
    <source>
        <dbReference type="EMBL" id="KAJ1951540.1"/>
    </source>
</evidence>
<reference evidence="1" key="1">
    <citation type="submission" date="2022-07" db="EMBL/GenBank/DDBJ databases">
        <title>Phylogenomic reconstructions and comparative analyses of Kickxellomycotina fungi.</title>
        <authorList>
            <person name="Reynolds N.K."/>
            <person name="Stajich J.E."/>
            <person name="Barry K."/>
            <person name="Grigoriev I.V."/>
            <person name="Crous P."/>
            <person name="Smith M.E."/>
        </authorList>
    </citation>
    <scope>NUCLEOTIDE SEQUENCE</scope>
    <source>
        <strain evidence="1">NRRL 5244</strain>
    </source>
</reference>
<name>A0ACC1JI63_9FUNG</name>
<dbReference type="EMBL" id="JANBPW010000006">
    <property type="protein sequence ID" value="KAJ1951540.1"/>
    <property type="molecule type" value="Genomic_DNA"/>
</dbReference>
<organism evidence="1 2">
    <name type="scientific">Linderina macrospora</name>
    <dbReference type="NCBI Taxonomy" id="4868"/>
    <lineage>
        <taxon>Eukaryota</taxon>
        <taxon>Fungi</taxon>
        <taxon>Fungi incertae sedis</taxon>
        <taxon>Zoopagomycota</taxon>
        <taxon>Kickxellomycotina</taxon>
        <taxon>Kickxellomycetes</taxon>
        <taxon>Kickxellales</taxon>
        <taxon>Kickxellaceae</taxon>
        <taxon>Linderina</taxon>
    </lineage>
</organism>
<gene>
    <name evidence="1" type="primary">SNU23</name>
    <name evidence="1" type="ORF">FBU59_000083</name>
</gene>
<protein>
    <submittedName>
        <fullName evidence="1">U4/U6.U5 snRNP associated protein</fullName>
    </submittedName>
</protein>
<accession>A0ACC1JI63</accession>
<comment type="caution">
    <text evidence="1">The sequence shown here is derived from an EMBL/GenBank/DDBJ whole genome shotgun (WGS) entry which is preliminary data.</text>
</comment>
<sequence>MEKNTHSEKKGNGDSRQTWDNAVDAHKARDRSQQAKHHAATDDRKRKGAKPATSREPKAERELLQARTAQINLSEMVGKTQIVQAPTSGASGQPGFYCKVCDVTVKDSLSYLDHINGKNHQRILNRSMKVKIETVEDVRTKLEQLRRKKRILAEQNNAEYDFGERVKVQQLMERERKQRRKQAKDARKNAKAASDTAGGQDPEAAAMAAMMGFSGFGSSKT</sequence>
<dbReference type="Proteomes" id="UP001150603">
    <property type="component" value="Unassembled WGS sequence"/>
</dbReference>
<proteinExistence type="predicted"/>
<evidence type="ECO:0000313" key="2">
    <source>
        <dbReference type="Proteomes" id="UP001150603"/>
    </source>
</evidence>